<feature type="region of interest" description="Disordered" evidence="1">
    <location>
        <begin position="576"/>
        <end position="692"/>
    </location>
</feature>
<protein>
    <recommendedName>
        <fullName evidence="4">Shugoshin C-terminal domain-containing protein</fullName>
    </recommendedName>
</protein>
<feature type="compositionally biased region" description="Polar residues" evidence="1">
    <location>
        <begin position="187"/>
        <end position="199"/>
    </location>
</feature>
<feature type="region of interest" description="Disordered" evidence="1">
    <location>
        <begin position="180"/>
        <end position="200"/>
    </location>
</feature>
<sequence>MPKMPIRKVKRVGVLANKRSQFLKTHYKELRSYRPLYEKLKHNNNHLAKALSKEKQNNQQLFTQNLELVGEIQQLNLICNTRNTVISNVLNNAKEILKMLVTMTGYMTNTISMCQELAASNTAVRLSASTGNKEPSARLSTKPLAKGVVKPMVGGHTITKPTINLSRINMQNINVSRLSTIPEANPPTRSSENRSSSTFMPLRYENGHTCRLPERLTISSPRVNVTDEQRLRKKRRSHSKRLSVSFSRSGNRWSNETPTTAGHIKVIDTQIDIESQESHDTSDDHLINRINAMSESQVPINSNEKNETHVDISKSDPDVQINNKITKDFSRNSSATENSKLQNNTRTWEEEDPLEGPSWLFNNTIPSRDNEPELENDDVSDVNNNTSQVIVYDDSSATESNIGDISNLNESMNDMQTPERYPHADRSECDSYMQEHDTNDSICEILPTAAISNDKKNLGNVEDGNANDTMKFNDTMSFVTLRRGHSEAPEETEDFTLMLRPPRQNVQFDINELRLPVLEESVINNSAVNNEINTKVTATIPRVTSIPIASVSNQSLDKSDYNHITIKVPIILVGDHQRTSTSQKTKHSSNKKSSIPNMKDRTSHAENSPIKNKAKLKNKSKSNRDPSTAKVVLEKLNESHVKPNMAQNVNNVMRGTICNEDDQQDSESSSYPSSRPKRRKAPTNLKEPTLIK</sequence>
<proteinExistence type="predicted"/>
<dbReference type="Proteomes" id="UP000078492">
    <property type="component" value="Unassembled WGS sequence"/>
</dbReference>
<keyword evidence="3" id="KW-1185">Reference proteome</keyword>
<feature type="compositionally biased region" description="Polar residues" evidence="1">
    <location>
        <begin position="395"/>
        <end position="416"/>
    </location>
</feature>
<feature type="compositionally biased region" description="Basic residues" evidence="1">
    <location>
        <begin position="612"/>
        <end position="621"/>
    </location>
</feature>
<evidence type="ECO:0000313" key="2">
    <source>
        <dbReference type="EMBL" id="KYN19667.1"/>
    </source>
</evidence>
<evidence type="ECO:0000313" key="3">
    <source>
        <dbReference type="Proteomes" id="UP000078492"/>
    </source>
</evidence>
<name>A0A195E435_9HYME</name>
<dbReference type="EMBL" id="KQ979701">
    <property type="protein sequence ID" value="KYN19667.1"/>
    <property type="molecule type" value="Genomic_DNA"/>
</dbReference>
<feature type="region of interest" description="Disordered" evidence="1">
    <location>
        <begin position="326"/>
        <end position="424"/>
    </location>
</feature>
<evidence type="ECO:0008006" key="4">
    <source>
        <dbReference type="Google" id="ProtNLM"/>
    </source>
</evidence>
<evidence type="ECO:0000256" key="1">
    <source>
        <dbReference type="SAM" id="MobiDB-lite"/>
    </source>
</evidence>
<reference evidence="2 3" key="1">
    <citation type="submission" date="2015-09" db="EMBL/GenBank/DDBJ databases">
        <title>Trachymyrmex cornetzi WGS genome.</title>
        <authorList>
            <person name="Nygaard S."/>
            <person name="Hu H."/>
            <person name="Boomsma J."/>
            <person name="Zhang G."/>
        </authorList>
    </citation>
    <scope>NUCLEOTIDE SEQUENCE [LARGE SCALE GENOMIC DNA]</scope>
    <source>
        <strain evidence="2">Tcor2-1</strain>
        <tissue evidence="2">Whole body</tissue>
    </source>
</reference>
<organism evidence="2 3">
    <name type="scientific">Trachymyrmex cornetzi</name>
    <dbReference type="NCBI Taxonomy" id="471704"/>
    <lineage>
        <taxon>Eukaryota</taxon>
        <taxon>Metazoa</taxon>
        <taxon>Ecdysozoa</taxon>
        <taxon>Arthropoda</taxon>
        <taxon>Hexapoda</taxon>
        <taxon>Insecta</taxon>
        <taxon>Pterygota</taxon>
        <taxon>Neoptera</taxon>
        <taxon>Endopterygota</taxon>
        <taxon>Hymenoptera</taxon>
        <taxon>Apocrita</taxon>
        <taxon>Aculeata</taxon>
        <taxon>Formicoidea</taxon>
        <taxon>Formicidae</taxon>
        <taxon>Myrmicinae</taxon>
        <taxon>Trachymyrmex</taxon>
    </lineage>
</organism>
<dbReference type="AlphaFoldDB" id="A0A195E435"/>
<accession>A0A195E435</accession>
<feature type="compositionally biased region" description="Polar residues" evidence="1">
    <location>
        <begin position="331"/>
        <end position="346"/>
    </location>
</feature>
<gene>
    <name evidence="2" type="ORF">ALC57_08143</name>
</gene>
<feature type="compositionally biased region" description="Polar residues" evidence="1">
    <location>
        <begin position="244"/>
        <end position="258"/>
    </location>
</feature>
<feature type="region of interest" description="Disordered" evidence="1">
    <location>
        <begin position="226"/>
        <end position="258"/>
    </location>
</feature>
<feature type="compositionally biased region" description="Basic residues" evidence="1">
    <location>
        <begin position="231"/>
        <end position="241"/>
    </location>
</feature>
<feature type="compositionally biased region" description="Basic and acidic residues" evidence="1">
    <location>
        <begin position="632"/>
        <end position="641"/>
    </location>
</feature>